<sequence length="37" mass="4005">MVTTSSTVPGYDMDCVNCMALLTKEAAPKRVPALIYN</sequence>
<comment type="caution">
    <text evidence="1">The sequence shown here is derived from an EMBL/GenBank/DDBJ whole genome shotgun (WGS) entry which is preliminary data.</text>
</comment>
<proteinExistence type="predicted"/>
<dbReference type="HOGENOM" id="CLU_3339026_0_0_11"/>
<reference evidence="1" key="1">
    <citation type="submission" date="2007-04" db="EMBL/GenBank/DDBJ databases">
        <authorList>
            <person name="Fulton L."/>
            <person name="Clifton S."/>
            <person name="Fulton B."/>
            <person name="Xu J."/>
            <person name="Minx P."/>
            <person name="Pepin K.H."/>
            <person name="Johnson M."/>
            <person name="Thiruvilangam P."/>
            <person name="Bhonagiri V."/>
            <person name="Nash W.E."/>
            <person name="Mardis E.R."/>
            <person name="Wilson R.K."/>
        </authorList>
    </citation>
    <scope>NUCLEOTIDE SEQUENCE [LARGE SCALE GENOMIC DNA]</scope>
    <source>
        <strain evidence="1">ATCC 17982</strain>
    </source>
</reference>
<evidence type="ECO:0000313" key="2">
    <source>
        <dbReference type="Proteomes" id="UP000003553"/>
    </source>
</evidence>
<gene>
    <name evidence="1" type="ORF">ACTODO_00015</name>
</gene>
<keyword evidence="2" id="KW-1185">Reference proteome</keyword>
<organism evidence="1 2">
    <name type="scientific">Schaalia dentiphila ATCC 17982</name>
    <dbReference type="NCBI Taxonomy" id="411466"/>
    <lineage>
        <taxon>Bacteria</taxon>
        <taxon>Bacillati</taxon>
        <taxon>Actinomycetota</taxon>
        <taxon>Actinomycetes</taxon>
        <taxon>Actinomycetales</taxon>
        <taxon>Actinomycetaceae</taxon>
        <taxon>Schaalia</taxon>
        <taxon>Schaalia dentiphila</taxon>
    </lineage>
</organism>
<dbReference type="EMBL" id="AAYI02000003">
    <property type="protein sequence ID" value="EDN81745.1"/>
    <property type="molecule type" value="Genomic_DNA"/>
</dbReference>
<evidence type="ECO:0000313" key="1">
    <source>
        <dbReference type="EMBL" id="EDN81745.1"/>
    </source>
</evidence>
<dbReference type="Proteomes" id="UP000003553">
    <property type="component" value="Unassembled WGS sequence"/>
</dbReference>
<reference evidence="1" key="2">
    <citation type="submission" date="2015-05" db="EMBL/GenBank/DDBJ databases">
        <title>Draft genome sequence of Actinomyces odontolyticus (ATCC 17982).</title>
        <authorList>
            <person name="Sudarsanam P."/>
            <person name="Ley R."/>
            <person name="Guruge J."/>
            <person name="Turnbaugh P.J."/>
            <person name="Mahowald M."/>
            <person name="Liep D."/>
            <person name="Gordon J."/>
        </authorList>
    </citation>
    <scope>NUCLEOTIDE SEQUENCE</scope>
    <source>
        <strain evidence="1">ATCC 17982</strain>
    </source>
</reference>
<protein>
    <submittedName>
        <fullName evidence="1">Uncharacterized protein</fullName>
    </submittedName>
</protein>
<accession>A7B8R5</accession>
<name>A7B8R5_9ACTO</name>
<dbReference type="AlphaFoldDB" id="A7B8R5"/>